<proteinExistence type="predicted"/>
<dbReference type="RefSeq" id="WP_194504321.1">
    <property type="nucleotide sequence ID" value="NZ_JADIVZ010000009.1"/>
</dbReference>
<dbReference type="EMBL" id="JADIVZ010000009">
    <property type="protein sequence ID" value="MBF4163058.1"/>
    <property type="molecule type" value="Genomic_DNA"/>
</dbReference>
<organism evidence="1 2">
    <name type="scientific">Nocardioides acrostichi</name>
    <dbReference type="NCBI Taxonomy" id="2784339"/>
    <lineage>
        <taxon>Bacteria</taxon>
        <taxon>Bacillati</taxon>
        <taxon>Actinomycetota</taxon>
        <taxon>Actinomycetes</taxon>
        <taxon>Propionibacteriales</taxon>
        <taxon>Nocardioidaceae</taxon>
        <taxon>Nocardioides</taxon>
    </lineage>
</organism>
<keyword evidence="2" id="KW-1185">Reference proteome</keyword>
<keyword evidence="1" id="KW-0808">Transferase</keyword>
<dbReference type="Gene3D" id="3.40.50.300">
    <property type="entry name" value="P-loop containing nucleotide triphosphate hydrolases"/>
    <property type="match status" value="1"/>
</dbReference>
<dbReference type="InterPro" id="IPR027417">
    <property type="entry name" value="P-loop_NTPase"/>
</dbReference>
<name>A0A930YC22_9ACTN</name>
<evidence type="ECO:0000313" key="1">
    <source>
        <dbReference type="EMBL" id="MBF4163058.1"/>
    </source>
</evidence>
<dbReference type="AlphaFoldDB" id="A0A930YC22"/>
<sequence>MLDLARRRPPTLDTGRLVCVDGPSGSGKTTLARALAASSPDALVVHMDDLYEGWEGLAGVAAQLSTLLEPLAAGRSGRYRRYDWLVGDWAEDVTVPPSPLVVLEGVGAGSAPWRHLHTVLVWMQAPAPLRRVRGIARDGEVFAARWGDWARREEAHFATNGTRTHADLVLDTDHEEG</sequence>
<evidence type="ECO:0000313" key="2">
    <source>
        <dbReference type="Proteomes" id="UP000656804"/>
    </source>
</evidence>
<gene>
    <name evidence="1" type="ORF">ISG29_15285</name>
</gene>
<protein>
    <submittedName>
        <fullName evidence="1">4-amino-4-deoxy-L-arabinose transferase</fullName>
    </submittedName>
</protein>
<accession>A0A930YC22</accession>
<dbReference type="SUPFAM" id="SSF52540">
    <property type="entry name" value="P-loop containing nucleoside triphosphate hydrolases"/>
    <property type="match status" value="1"/>
</dbReference>
<dbReference type="GO" id="GO:0016740">
    <property type="term" value="F:transferase activity"/>
    <property type="evidence" value="ECO:0007669"/>
    <property type="project" value="UniProtKB-KW"/>
</dbReference>
<comment type="caution">
    <text evidence="1">The sequence shown here is derived from an EMBL/GenBank/DDBJ whole genome shotgun (WGS) entry which is preliminary data.</text>
</comment>
<dbReference type="Proteomes" id="UP000656804">
    <property type="component" value="Unassembled WGS sequence"/>
</dbReference>
<reference evidence="1" key="1">
    <citation type="submission" date="2020-11" db="EMBL/GenBank/DDBJ databases">
        <title>Nocardioides sp. CBS4Y-1, whole genome shotgun sequence.</title>
        <authorList>
            <person name="Tuo L."/>
        </authorList>
    </citation>
    <scope>NUCLEOTIDE SEQUENCE</scope>
    <source>
        <strain evidence="1">CBS4Y-1</strain>
    </source>
</reference>